<evidence type="ECO:0000256" key="1">
    <source>
        <dbReference type="ARBA" id="ARBA00008056"/>
    </source>
</evidence>
<dbReference type="InterPro" id="IPR044861">
    <property type="entry name" value="IPNS-like_FE2OG_OXY"/>
</dbReference>
<dbReference type="InterPro" id="IPR027443">
    <property type="entry name" value="IPNS-like_sf"/>
</dbReference>
<dbReference type="AlphaFoldDB" id="A0AAW1K8Q6"/>
<dbReference type="Proteomes" id="UP001443914">
    <property type="component" value="Unassembled WGS sequence"/>
</dbReference>
<protein>
    <recommendedName>
        <fullName evidence="6">Fe2OG dioxygenase domain-containing protein</fullName>
    </recommendedName>
</protein>
<dbReference type="EMBL" id="JBDFQZ010000006">
    <property type="protein sequence ID" value="KAK9714473.1"/>
    <property type="molecule type" value="Genomic_DNA"/>
</dbReference>
<evidence type="ECO:0000256" key="3">
    <source>
        <dbReference type="ARBA" id="ARBA00023002"/>
    </source>
</evidence>
<dbReference type="PROSITE" id="PS51471">
    <property type="entry name" value="FE2OG_OXY"/>
    <property type="match status" value="1"/>
</dbReference>
<accession>A0AAW1K8Q6</accession>
<proteinExistence type="inferred from homology"/>
<evidence type="ECO:0000259" key="6">
    <source>
        <dbReference type="PROSITE" id="PS51471"/>
    </source>
</evidence>
<gene>
    <name evidence="7" type="ORF">RND81_06G096900</name>
</gene>
<sequence>MEATILGKSIIVPNVKEIAKDGNLLTVPDKYIRSDLDTSISPTQHNRVDDDNNDLEVPVIDMECLLKGDVEELNNFHSACQEWGFFQLINHGVSSLVVEKFKKETQEFFNLPIEENKKYWQKTNEVEGYGQAFVVSEKQKLDWADIFYLTTFPLHERKPHLFPVLPSPFRDTLENYSAETRKLGMKILECMSKTLGIDSLGNVFGDGQQSIRMNYYPACPQPEKVIGLTPHSDAVALTILLQINDMNGLHILKDAKWLPVQPTPNAFIVNIGDILEILSNGIFKSVMHRAVVNASRERLSVATFYSPSLSKEIGPMSELITTEAPAKFRRITMVDYWKGLFSRPLDGKSYLDAMSIN</sequence>
<keyword evidence="8" id="KW-1185">Reference proteome</keyword>
<evidence type="ECO:0000313" key="7">
    <source>
        <dbReference type="EMBL" id="KAK9714473.1"/>
    </source>
</evidence>
<dbReference type="InterPro" id="IPR005123">
    <property type="entry name" value="Oxoglu/Fe-dep_dioxygenase_dom"/>
</dbReference>
<organism evidence="7 8">
    <name type="scientific">Saponaria officinalis</name>
    <name type="common">Common soapwort</name>
    <name type="synonym">Lychnis saponaria</name>
    <dbReference type="NCBI Taxonomy" id="3572"/>
    <lineage>
        <taxon>Eukaryota</taxon>
        <taxon>Viridiplantae</taxon>
        <taxon>Streptophyta</taxon>
        <taxon>Embryophyta</taxon>
        <taxon>Tracheophyta</taxon>
        <taxon>Spermatophyta</taxon>
        <taxon>Magnoliopsida</taxon>
        <taxon>eudicotyledons</taxon>
        <taxon>Gunneridae</taxon>
        <taxon>Pentapetalae</taxon>
        <taxon>Caryophyllales</taxon>
        <taxon>Caryophyllaceae</taxon>
        <taxon>Caryophylleae</taxon>
        <taxon>Saponaria</taxon>
    </lineage>
</organism>
<dbReference type="PANTHER" id="PTHR47991">
    <property type="entry name" value="OXOGLUTARATE/IRON-DEPENDENT DIOXYGENASE"/>
    <property type="match status" value="1"/>
</dbReference>
<dbReference type="GO" id="GO:0046872">
    <property type="term" value="F:metal ion binding"/>
    <property type="evidence" value="ECO:0007669"/>
    <property type="project" value="UniProtKB-KW"/>
</dbReference>
<dbReference type="GO" id="GO:0016491">
    <property type="term" value="F:oxidoreductase activity"/>
    <property type="evidence" value="ECO:0007669"/>
    <property type="project" value="UniProtKB-KW"/>
</dbReference>
<dbReference type="InterPro" id="IPR050295">
    <property type="entry name" value="Plant_2OG-oxidoreductases"/>
</dbReference>
<evidence type="ECO:0000256" key="2">
    <source>
        <dbReference type="ARBA" id="ARBA00022723"/>
    </source>
</evidence>
<evidence type="ECO:0000256" key="4">
    <source>
        <dbReference type="ARBA" id="ARBA00023004"/>
    </source>
</evidence>
<dbReference type="InterPro" id="IPR026992">
    <property type="entry name" value="DIOX_N"/>
</dbReference>
<comment type="similarity">
    <text evidence="1 5">Belongs to the iron/ascorbate-dependent oxidoreductase family.</text>
</comment>
<evidence type="ECO:0000313" key="8">
    <source>
        <dbReference type="Proteomes" id="UP001443914"/>
    </source>
</evidence>
<evidence type="ECO:0000256" key="5">
    <source>
        <dbReference type="RuleBase" id="RU003682"/>
    </source>
</evidence>
<dbReference type="Pfam" id="PF14226">
    <property type="entry name" value="DIOX_N"/>
    <property type="match status" value="1"/>
</dbReference>
<dbReference type="SUPFAM" id="SSF51197">
    <property type="entry name" value="Clavaminate synthase-like"/>
    <property type="match status" value="1"/>
</dbReference>
<name>A0AAW1K8Q6_SAPOF</name>
<comment type="caution">
    <text evidence="7">The sequence shown here is derived from an EMBL/GenBank/DDBJ whole genome shotgun (WGS) entry which is preliminary data.</text>
</comment>
<keyword evidence="3 5" id="KW-0560">Oxidoreductase</keyword>
<keyword evidence="2 5" id="KW-0479">Metal-binding</keyword>
<feature type="domain" description="Fe2OG dioxygenase" evidence="6">
    <location>
        <begin position="207"/>
        <end position="307"/>
    </location>
</feature>
<dbReference type="FunFam" id="2.60.120.330:FF:000001">
    <property type="entry name" value="Protein SRG1"/>
    <property type="match status" value="1"/>
</dbReference>
<dbReference type="Gene3D" id="2.60.120.330">
    <property type="entry name" value="B-lactam Antibiotic, Isopenicillin N Synthase, Chain"/>
    <property type="match status" value="1"/>
</dbReference>
<dbReference type="Pfam" id="PF03171">
    <property type="entry name" value="2OG-FeII_Oxy"/>
    <property type="match status" value="1"/>
</dbReference>
<reference evidence="7" key="1">
    <citation type="submission" date="2024-03" db="EMBL/GenBank/DDBJ databases">
        <title>WGS assembly of Saponaria officinalis var. Norfolk2.</title>
        <authorList>
            <person name="Jenkins J."/>
            <person name="Shu S."/>
            <person name="Grimwood J."/>
            <person name="Barry K."/>
            <person name="Goodstein D."/>
            <person name="Schmutz J."/>
            <person name="Leebens-Mack J."/>
            <person name="Osbourn A."/>
        </authorList>
    </citation>
    <scope>NUCLEOTIDE SEQUENCE [LARGE SCALE GENOMIC DNA]</scope>
    <source>
        <strain evidence="7">JIC</strain>
    </source>
</reference>
<keyword evidence="4 5" id="KW-0408">Iron</keyword>